<dbReference type="InterPro" id="IPR039418">
    <property type="entry name" value="LexA-like"/>
</dbReference>
<keyword evidence="5" id="KW-0234">DNA repair</keyword>
<dbReference type="InterPro" id="IPR006197">
    <property type="entry name" value="Peptidase_S24_LexA"/>
</dbReference>
<evidence type="ECO:0000256" key="4">
    <source>
        <dbReference type="ARBA" id="ARBA00022813"/>
    </source>
</evidence>
<evidence type="ECO:0000256" key="2">
    <source>
        <dbReference type="ARBA" id="ARBA00022763"/>
    </source>
</evidence>
<dbReference type="GO" id="GO:0003677">
    <property type="term" value="F:DNA binding"/>
    <property type="evidence" value="ECO:0007669"/>
    <property type="project" value="InterPro"/>
</dbReference>
<evidence type="ECO:0000256" key="3">
    <source>
        <dbReference type="ARBA" id="ARBA00022801"/>
    </source>
</evidence>
<dbReference type="PRINTS" id="PR00726">
    <property type="entry name" value="LEXASERPTASE"/>
</dbReference>
<keyword evidence="6" id="KW-0742">SOS response</keyword>
<protein>
    <submittedName>
        <fullName evidence="9">Translesion error-prone DNA polymerase V autoproteolytic subunit</fullName>
    </submittedName>
</protein>
<evidence type="ECO:0000256" key="1">
    <source>
        <dbReference type="ARBA" id="ARBA00007484"/>
    </source>
</evidence>
<dbReference type="NCBIfam" id="NF007621">
    <property type="entry name" value="PRK10276.1"/>
    <property type="match status" value="1"/>
</dbReference>
<dbReference type="KEGG" id="ock:EXM22_01300"/>
<dbReference type="OrthoDB" id="9787787at2"/>
<comment type="similarity">
    <text evidence="1 7">Belongs to the peptidase S24 family.</text>
</comment>
<dbReference type="InterPro" id="IPR015927">
    <property type="entry name" value="Peptidase_S24_S26A/B/C"/>
</dbReference>
<dbReference type="PANTHER" id="PTHR33516">
    <property type="entry name" value="LEXA REPRESSOR"/>
    <property type="match status" value="1"/>
</dbReference>
<dbReference type="Gene3D" id="2.10.109.10">
    <property type="entry name" value="Umud Fragment, subunit A"/>
    <property type="match status" value="1"/>
</dbReference>
<dbReference type="GO" id="GO:0016787">
    <property type="term" value="F:hydrolase activity"/>
    <property type="evidence" value="ECO:0007669"/>
    <property type="project" value="UniProtKB-KW"/>
</dbReference>
<dbReference type="GO" id="GO:0006355">
    <property type="term" value="P:regulation of DNA-templated transcription"/>
    <property type="evidence" value="ECO:0007669"/>
    <property type="project" value="InterPro"/>
</dbReference>
<keyword evidence="10" id="KW-1185">Reference proteome</keyword>
<keyword evidence="3 7" id="KW-0378">Hydrolase</keyword>
<dbReference type="AlphaFoldDB" id="A0A5C1QKM7"/>
<evidence type="ECO:0000256" key="7">
    <source>
        <dbReference type="RuleBase" id="RU003991"/>
    </source>
</evidence>
<evidence type="ECO:0000259" key="8">
    <source>
        <dbReference type="Pfam" id="PF00717"/>
    </source>
</evidence>
<dbReference type="RefSeq" id="WP_149484775.1">
    <property type="nucleotide sequence ID" value="NZ_CP036150.1"/>
</dbReference>
<keyword evidence="2" id="KW-0227">DNA damage</keyword>
<evidence type="ECO:0000313" key="10">
    <source>
        <dbReference type="Proteomes" id="UP000324209"/>
    </source>
</evidence>
<accession>A0A5C1QKM7</accession>
<dbReference type="SUPFAM" id="SSF51306">
    <property type="entry name" value="LexA/Signal peptidase"/>
    <property type="match status" value="1"/>
</dbReference>
<name>A0A5C1QKM7_9SPIO</name>
<dbReference type="Pfam" id="PF00717">
    <property type="entry name" value="Peptidase_S24"/>
    <property type="match status" value="1"/>
</dbReference>
<evidence type="ECO:0000256" key="6">
    <source>
        <dbReference type="ARBA" id="ARBA00023236"/>
    </source>
</evidence>
<dbReference type="CDD" id="cd06529">
    <property type="entry name" value="S24_LexA-like"/>
    <property type="match status" value="1"/>
</dbReference>
<proteinExistence type="inferred from homology"/>
<dbReference type="PANTHER" id="PTHR33516:SF2">
    <property type="entry name" value="LEXA REPRESSOR-RELATED"/>
    <property type="match status" value="1"/>
</dbReference>
<dbReference type="InterPro" id="IPR036286">
    <property type="entry name" value="LexA/Signal_pep-like_sf"/>
</dbReference>
<dbReference type="GO" id="GO:0006281">
    <property type="term" value="P:DNA repair"/>
    <property type="evidence" value="ECO:0007669"/>
    <property type="project" value="UniProtKB-KW"/>
</dbReference>
<reference evidence="9 10" key="1">
    <citation type="submission" date="2019-02" db="EMBL/GenBank/DDBJ databases">
        <title>Complete Genome Sequence and Methylome Analysis of free living Spirochaetas.</title>
        <authorList>
            <person name="Fomenkov A."/>
            <person name="Dubinina G."/>
            <person name="Leshcheva N."/>
            <person name="Mikheeva N."/>
            <person name="Grabovich M."/>
            <person name="Vincze T."/>
            <person name="Roberts R.J."/>
        </authorList>
    </citation>
    <scope>NUCLEOTIDE SEQUENCE [LARGE SCALE GENOMIC DNA]</scope>
    <source>
        <strain evidence="9 10">K2</strain>
    </source>
</reference>
<dbReference type="Proteomes" id="UP000324209">
    <property type="component" value="Chromosome"/>
</dbReference>
<gene>
    <name evidence="9" type="primary">umuD</name>
    <name evidence="9" type="ORF">EXM22_01300</name>
</gene>
<sequence>MNSYPKSLPTAYFLSDPPVQWEIPEKENTRGIPCYADLIKAGFPSPAADYREEILDFNAYLVQNPASTFTVRVEGDSMIDEGIRSGDLLIVDRSIPPGDGMVIVAILYGEFTVKKLVRKGGRLWLYPGNPAFDPVRIELEMEFQVWGVVSHVIHRFLAGRSALS</sequence>
<organism evidence="9 10">
    <name type="scientific">Oceanispirochaeta crateris</name>
    <dbReference type="NCBI Taxonomy" id="2518645"/>
    <lineage>
        <taxon>Bacteria</taxon>
        <taxon>Pseudomonadati</taxon>
        <taxon>Spirochaetota</taxon>
        <taxon>Spirochaetia</taxon>
        <taxon>Spirochaetales</taxon>
        <taxon>Spirochaetaceae</taxon>
        <taxon>Oceanispirochaeta</taxon>
    </lineage>
</organism>
<keyword evidence="4 7" id="KW-0068">Autocatalytic cleavage</keyword>
<dbReference type="EMBL" id="CP036150">
    <property type="protein sequence ID" value="QEN06692.1"/>
    <property type="molecule type" value="Genomic_DNA"/>
</dbReference>
<evidence type="ECO:0000313" key="9">
    <source>
        <dbReference type="EMBL" id="QEN06692.1"/>
    </source>
</evidence>
<feature type="domain" description="Peptidase S24/S26A/S26B/S26C" evidence="8">
    <location>
        <begin position="34"/>
        <end position="149"/>
    </location>
</feature>
<evidence type="ECO:0000256" key="5">
    <source>
        <dbReference type="ARBA" id="ARBA00023204"/>
    </source>
</evidence>
<dbReference type="InterPro" id="IPR050077">
    <property type="entry name" value="LexA_repressor"/>
</dbReference>
<dbReference type="GO" id="GO:0009432">
    <property type="term" value="P:SOS response"/>
    <property type="evidence" value="ECO:0007669"/>
    <property type="project" value="UniProtKB-KW"/>
</dbReference>